<feature type="region of interest" description="Disordered" evidence="1">
    <location>
        <begin position="253"/>
        <end position="300"/>
    </location>
</feature>
<dbReference type="RefSeq" id="WP_378373959.1">
    <property type="nucleotide sequence ID" value="NZ_JBHMAS010000004.1"/>
</dbReference>
<evidence type="ECO:0000313" key="3">
    <source>
        <dbReference type="Proteomes" id="UP001589587"/>
    </source>
</evidence>
<reference evidence="2 3" key="1">
    <citation type="submission" date="2024-09" db="EMBL/GenBank/DDBJ databases">
        <authorList>
            <person name="Sun Q."/>
            <person name="Mori K."/>
        </authorList>
    </citation>
    <scope>NUCLEOTIDE SEQUENCE [LARGE SCALE GENOMIC DNA]</scope>
    <source>
        <strain evidence="2 3">JCM 11411</strain>
    </source>
</reference>
<evidence type="ECO:0000256" key="1">
    <source>
        <dbReference type="SAM" id="MobiDB-lite"/>
    </source>
</evidence>
<keyword evidence="3" id="KW-1185">Reference proteome</keyword>
<dbReference type="Proteomes" id="UP001589587">
    <property type="component" value="Unassembled WGS sequence"/>
</dbReference>
<gene>
    <name evidence="2" type="ORF">ACFFQ6_04160</name>
</gene>
<accession>A0ABV5X8Q4</accession>
<dbReference type="EMBL" id="JBHMAS010000004">
    <property type="protein sequence ID" value="MFB9778860.1"/>
    <property type="molecule type" value="Genomic_DNA"/>
</dbReference>
<name>A0ABV5X8Q4_9NOCA</name>
<proteinExistence type="predicted"/>
<sequence>MSDIIDEIDALVDEQLSGYHDRSGYDYNVNQQTCWHCGREWHGLQITTRMEGMRRVHWYDENYRFAEDDSQILCPGSHFIGPWATKSQIAWIRSNNEKTLKLQTDLTLGKVFPGVTVYEPVSDMPVVESWMRGHALADVSLPSMGAFRQRYWLGVGARIQDGVHTRVIPDGEPYVYGRDYGFAVQATSPELQFPRSWPDRISALQRILESPNPFLTVEFQPTDPMIRSQRRINDTLYSLRGLGLLDEPVTIRRWLPGDPEPDTRTPQERALPRPSTTPPMWAVDAGRQRRTRTNSRRRHR</sequence>
<organism evidence="2 3">
    <name type="scientific">Rhodococcus baikonurensis</name>
    <dbReference type="NCBI Taxonomy" id="172041"/>
    <lineage>
        <taxon>Bacteria</taxon>
        <taxon>Bacillati</taxon>
        <taxon>Actinomycetota</taxon>
        <taxon>Actinomycetes</taxon>
        <taxon>Mycobacteriales</taxon>
        <taxon>Nocardiaceae</taxon>
        <taxon>Rhodococcus</taxon>
        <taxon>Rhodococcus erythropolis group</taxon>
    </lineage>
</organism>
<feature type="compositionally biased region" description="Basic and acidic residues" evidence="1">
    <location>
        <begin position="261"/>
        <end position="271"/>
    </location>
</feature>
<feature type="compositionally biased region" description="Basic residues" evidence="1">
    <location>
        <begin position="288"/>
        <end position="300"/>
    </location>
</feature>
<protein>
    <submittedName>
        <fullName evidence="2">Uncharacterized protein</fullName>
    </submittedName>
</protein>
<evidence type="ECO:0000313" key="2">
    <source>
        <dbReference type="EMBL" id="MFB9778860.1"/>
    </source>
</evidence>
<comment type="caution">
    <text evidence="2">The sequence shown here is derived from an EMBL/GenBank/DDBJ whole genome shotgun (WGS) entry which is preliminary data.</text>
</comment>